<sequence length="100" mass="11574">MSKNNKLIIMSNESVKQAILNANDRLSKYSNTAGEQVKFFKSTVSNTIYLADIEWAKTKDYRHVFIGIQSDGMTFFSKHPVIDYRILKIVYELAESIKDY</sequence>
<proteinExistence type="predicted"/>
<accession>A0A0R2AYV8</accession>
<gene>
    <name evidence="1" type="ORF">FD06_GL000302</name>
</gene>
<keyword evidence="2" id="KW-1185">Reference proteome</keyword>
<name>A0A0R2AYV8_9LACO</name>
<reference evidence="1 2" key="1">
    <citation type="journal article" date="2015" name="Genome Announc.">
        <title>Expanding the biotechnology potential of lactobacilli through comparative genomics of 213 strains and associated genera.</title>
        <authorList>
            <person name="Sun Z."/>
            <person name="Harris H.M."/>
            <person name="McCann A."/>
            <person name="Guo C."/>
            <person name="Argimon S."/>
            <person name="Zhang W."/>
            <person name="Yang X."/>
            <person name="Jeffery I.B."/>
            <person name="Cooney J.C."/>
            <person name="Kagawa T.F."/>
            <person name="Liu W."/>
            <person name="Song Y."/>
            <person name="Salvetti E."/>
            <person name="Wrobel A."/>
            <person name="Rasinkangas P."/>
            <person name="Parkhill J."/>
            <person name="Rea M.C."/>
            <person name="O'Sullivan O."/>
            <person name="Ritari J."/>
            <person name="Douillard F.P."/>
            <person name="Paul Ross R."/>
            <person name="Yang R."/>
            <person name="Briner A.E."/>
            <person name="Felis G.E."/>
            <person name="de Vos W.M."/>
            <person name="Barrangou R."/>
            <person name="Klaenhammer T.R."/>
            <person name="Caufield P.W."/>
            <person name="Cui Y."/>
            <person name="Zhang H."/>
            <person name="O'Toole P.W."/>
        </authorList>
    </citation>
    <scope>NUCLEOTIDE SEQUENCE [LARGE SCALE GENOMIC DNA]</scope>
    <source>
        <strain evidence="1 2">DSM 23829</strain>
    </source>
</reference>
<evidence type="ECO:0000313" key="1">
    <source>
        <dbReference type="EMBL" id="KRM69243.1"/>
    </source>
</evidence>
<dbReference type="RefSeq" id="WP_054657819.1">
    <property type="nucleotide sequence ID" value="NZ_AYYQ01000006.1"/>
</dbReference>
<evidence type="ECO:0000313" key="2">
    <source>
        <dbReference type="Proteomes" id="UP000052012"/>
    </source>
</evidence>
<dbReference type="AlphaFoldDB" id="A0A0R2AYV8"/>
<organism evidence="1 2">
    <name type="scientific">Apilactobacillus ozensis DSM 23829 = JCM 17196</name>
    <dbReference type="NCBI Taxonomy" id="1423781"/>
    <lineage>
        <taxon>Bacteria</taxon>
        <taxon>Bacillati</taxon>
        <taxon>Bacillota</taxon>
        <taxon>Bacilli</taxon>
        <taxon>Lactobacillales</taxon>
        <taxon>Lactobacillaceae</taxon>
        <taxon>Apilactobacillus</taxon>
    </lineage>
</organism>
<dbReference type="PATRIC" id="fig|1423781.4.peg.306"/>
<dbReference type="STRING" id="1423781.FD06_GL000302"/>
<dbReference type="EMBL" id="AYYQ01000006">
    <property type="protein sequence ID" value="KRM69243.1"/>
    <property type="molecule type" value="Genomic_DNA"/>
</dbReference>
<dbReference type="Proteomes" id="UP000052012">
    <property type="component" value="Unassembled WGS sequence"/>
</dbReference>
<comment type="caution">
    <text evidence="1">The sequence shown here is derived from an EMBL/GenBank/DDBJ whole genome shotgun (WGS) entry which is preliminary data.</text>
</comment>
<protein>
    <submittedName>
        <fullName evidence="1">Uncharacterized protein</fullName>
    </submittedName>
</protein>